<evidence type="ECO:0000259" key="2">
    <source>
        <dbReference type="Pfam" id="PF20151"/>
    </source>
</evidence>
<dbReference type="InterPro" id="IPR045340">
    <property type="entry name" value="DUF6533"/>
</dbReference>
<dbReference type="OrthoDB" id="3350812at2759"/>
<evidence type="ECO:0000313" key="3">
    <source>
        <dbReference type="EMBL" id="KAF9440075.1"/>
    </source>
</evidence>
<dbReference type="Proteomes" id="UP000807342">
    <property type="component" value="Unassembled WGS sequence"/>
</dbReference>
<feature type="transmembrane region" description="Helical" evidence="1">
    <location>
        <begin position="60"/>
        <end position="83"/>
    </location>
</feature>
<dbReference type="Pfam" id="PF20151">
    <property type="entry name" value="DUF6533"/>
    <property type="match status" value="1"/>
</dbReference>
<feature type="transmembrane region" description="Helical" evidence="1">
    <location>
        <begin position="35"/>
        <end position="53"/>
    </location>
</feature>
<name>A0A9P5WYG5_9AGAR</name>
<sequence>SLQVLDWLLTLEMEVSFIWQAPWTIMKGLYLFEQYMPFIGVPLIVFFIFTDVLSGDTCTILYQCIACKATILLFVLTMIFYIFNQGCFHPHRGLGLVIFYILTWIVILVSIGLYLQTINFQAPAVPHLLGCTKKSQRTMFSAAFAAGAVYNAVMLLLMIIRAISAFKSGVDSNLMRVIYCDGIIYYIYMFGMLSTILIVVIL</sequence>
<keyword evidence="1" id="KW-0472">Membrane</keyword>
<evidence type="ECO:0000256" key="1">
    <source>
        <dbReference type="SAM" id="Phobius"/>
    </source>
</evidence>
<dbReference type="AlphaFoldDB" id="A0A9P5WYG5"/>
<feature type="transmembrane region" description="Helical" evidence="1">
    <location>
        <begin position="95"/>
        <end position="115"/>
    </location>
</feature>
<feature type="non-terminal residue" evidence="3">
    <location>
        <position position="202"/>
    </location>
</feature>
<organism evidence="3 4">
    <name type="scientific">Macrolepiota fuliginosa MF-IS2</name>
    <dbReference type="NCBI Taxonomy" id="1400762"/>
    <lineage>
        <taxon>Eukaryota</taxon>
        <taxon>Fungi</taxon>
        <taxon>Dikarya</taxon>
        <taxon>Basidiomycota</taxon>
        <taxon>Agaricomycotina</taxon>
        <taxon>Agaricomycetes</taxon>
        <taxon>Agaricomycetidae</taxon>
        <taxon>Agaricales</taxon>
        <taxon>Agaricineae</taxon>
        <taxon>Agaricaceae</taxon>
        <taxon>Macrolepiota</taxon>
    </lineage>
</organism>
<protein>
    <recommendedName>
        <fullName evidence="2">DUF6533 domain-containing protein</fullName>
    </recommendedName>
</protein>
<accession>A0A9P5WYG5</accession>
<keyword evidence="1" id="KW-1133">Transmembrane helix</keyword>
<keyword evidence="1" id="KW-0812">Transmembrane</keyword>
<reference evidence="3" key="1">
    <citation type="submission" date="2020-11" db="EMBL/GenBank/DDBJ databases">
        <authorList>
            <consortium name="DOE Joint Genome Institute"/>
            <person name="Ahrendt S."/>
            <person name="Riley R."/>
            <person name="Andreopoulos W."/>
            <person name="Labutti K."/>
            <person name="Pangilinan J."/>
            <person name="Ruiz-Duenas F.J."/>
            <person name="Barrasa J.M."/>
            <person name="Sanchez-Garcia M."/>
            <person name="Camarero S."/>
            <person name="Miyauchi S."/>
            <person name="Serrano A."/>
            <person name="Linde D."/>
            <person name="Babiker R."/>
            <person name="Drula E."/>
            <person name="Ayuso-Fernandez I."/>
            <person name="Pacheco R."/>
            <person name="Padilla G."/>
            <person name="Ferreira P."/>
            <person name="Barriuso J."/>
            <person name="Kellner H."/>
            <person name="Castanera R."/>
            <person name="Alfaro M."/>
            <person name="Ramirez L."/>
            <person name="Pisabarro A.G."/>
            <person name="Kuo A."/>
            <person name="Tritt A."/>
            <person name="Lipzen A."/>
            <person name="He G."/>
            <person name="Yan M."/>
            <person name="Ng V."/>
            <person name="Cullen D."/>
            <person name="Martin F."/>
            <person name="Rosso M.-N."/>
            <person name="Henrissat B."/>
            <person name="Hibbett D."/>
            <person name="Martinez A.T."/>
            <person name="Grigoriev I.V."/>
        </authorList>
    </citation>
    <scope>NUCLEOTIDE SEQUENCE</scope>
    <source>
        <strain evidence="3">MF-IS2</strain>
    </source>
</reference>
<comment type="caution">
    <text evidence="3">The sequence shown here is derived from an EMBL/GenBank/DDBJ whole genome shotgun (WGS) entry which is preliminary data.</text>
</comment>
<feature type="transmembrane region" description="Helical" evidence="1">
    <location>
        <begin position="183"/>
        <end position="201"/>
    </location>
</feature>
<dbReference type="EMBL" id="MU152899">
    <property type="protein sequence ID" value="KAF9440075.1"/>
    <property type="molecule type" value="Genomic_DNA"/>
</dbReference>
<proteinExistence type="predicted"/>
<feature type="transmembrane region" description="Helical" evidence="1">
    <location>
        <begin position="142"/>
        <end position="163"/>
    </location>
</feature>
<gene>
    <name evidence="3" type="ORF">P691DRAFT_640775</name>
</gene>
<feature type="non-terminal residue" evidence="3">
    <location>
        <position position="1"/>
    </location>
</feature>
<keyword evidence="4" id="KW-1185">Reference proteome</keyword>
<feature type="domain" description="DUF6533" evidence="2">
    <location>
        <begin position="4"/>
        <end position="39"/>
    </location>
</feature>
<evidence type="ECO:0000313" key="4">
    <source>
        <dbReference type="Proteomes" id="UP000807342"/>
    </source>
</evidence>